<reference evidence="2" key="1">
    <citation type="submission" date="2016-10" db="EMBL/GenBank/DDBJ databases">
        <authorList>
            <person name="Varghese N."/>
            <person name="Submissions S."/>
        </authorList>
    </citation>
    <scope>NUCLEOTIDE SEQUENCE [LARGE SCALE GENOMIC DNA]</scope>
    <source>
        <strain evidence="2">DSM 24450</strain>
    </source>
</reference>
<dbReference type="AlphaFoldDB" id="A0A1I6P1X1"/>
<name>A0A1I6P1X1_9FLAO</name>
<dbReference type="EMBL" id="FOZP01000001">
    <property type="protein sequence ID" value="SFS34181.1"/>
    <property type="molecule type" value="Genomic_DNA"/>
</dbReference>
<dbReference type="Proteomes" id="UP000199312">
    <property type="component" value="Unassembled WGS sequence"/>
</dbReference>
<sequence length="41" mass="4869">MKTVKSKPKSKESKHEKNIINALMPYFEYKNKKGIVIKYLL</sequence>
<proteinExistence type="predicted"/>
<gene>
    <name evidence="1" type="ORF">SAMN04488006_0819</name>
</gene>
<evidence type="ECO:0000313" key="2">
    <source>
        <dbReference type="Proteomes" id="UP000199312"/>
    </source>
</evidence>
<evidence type="ECO:0000313" key="1">
    <source>
        <dbReference type="EMBL" id="SFS34181.1"/>
    </source>
</evidence>
<protein>
    <submittedName>
        <fullName evidence="1">Uncharacterized protein</fullName>
    </submittedName>
</protein>
<keyword evidence="2" id="KW-1185">Reference proteome</keyword>
<organism evidence="1 2">
    <name type="scientific">Lutibacter maritimus</name>
    <dbReference type="NCBI Taxonomy" id="593133"/>
    <lineage>
        <taxon>Bacteria</taxon>
        <taxon>Pseudomonadati</taxon>
        <taxon>Bacteroidota</taxon>
        <taxon>Flavobacteriia</taxon>
        <taxon>Flavobacteriales</taxon>
        <taxon>Flavobacteriaceae</taxon>
        <taxon>Lutibacter</taxon>
    </lineage>
</organism>
<accession>A0A1I6P1X1</accession>